<dbReference type="InterPro" id="IPR052733">
    <property type="entry name" value="Chloroplast_QOR"/>
</dbReference>
<dbReference type="SUPFAM" id="SSF51735">
    <property type="entry name" value="NAD(P)-binding Rossmann-fold domains"/>
    <property type="match status" value="1"/>
</dbReference>
<dbReference type="InterPro" id="IPR020843">
    <property type="entry name" value="ER"/>
</dbReference>
<organism evidence="2 3">
    <name type="scientific">Phytomonospora endophytica</name>
    <dbReference type="NCBI Taxonomy" id="714109"/>
    <lineage>
        <taxon>Bacteria</taxon>
        <taxon>Bacillati</taxon>
        <taxon>Actinomycetota</taxon>
        <taxon>Actinomycetes</taxon>
        <taxon>Micromonosporales</taxon>
        <taxon>Micromonosporaceae</taxon>
        <taxon>Phytomonospora</taxon>
    </lineage>
</organism>
<dbReference type="PROSITE" id="PS01162">
    <property type="entry name" value="QOR_ZETA_CRYSTAL"/>
    <property type="match status" value="1"/>
</dbReference>
<dbReference type="EMBL" id="JACHGT010000003">
    <property type="protein sequence ID" value="MBB6033789.1"/>
    <property type="molecule type" value="Genomic_DNA"/>
</dbReference>
<dbReference type="PANTHER" id="PTHR44013">
    <property type="entry name" value="ZINC-TYPE ALCOHOL DEHYDROGENASE-LIKE PROTEIN C16A3.02C"/>
    <property type="match status" value="1"/>
</dbReference>
<dbReference type="Gene3D" id="3.40.50.720">
    <property type="entry name" value="NAD(P)-binding Rossmann-like Domain"/>
    <property type="match status" value="1"/>
</dbReference>
<reference evidence="2 3" key="1">
    <citation type="submission" date="2020-08" db="EMBL/GenBank/DDBJ databases">
        <title>Genomic Encyclopedia of Type Strains, Phase IV (KMG-IV): sequencing the most valuable type-strain genomes for metagenomic binning, comparative biology and taxonomic classification.</title>
        <authorList>
            <person name="Goeker M."/>
        </authorList>
    </citation>
    <scope>NUCLEOTIDE SEQUENCE [LARGE SCALE GENOMIC DNA]</scope>
    <source>
        <strain evidence="2 3">YIM 65646</strain>
    </source>
</reference>
<accession>A0A841FMF3</accession>
<dbReference type="Gene3D" id="3.90.180.10">
    <property type="entry name" value="Medium-chain alcohol dehydrogenases, catalytic domain"/>
    <property type="match status" value="1"/>
</dbReference>
<protein>
    <submittedName>
        <fullName evidence="2">NADPH:quinone reductase-like Zn-dependent oxidoreductase</fullName>
    </submittedName>
</protein>
<dbReference type="RefSeq" id="WP_184786651.1">
    <property type="nucleotide sequence ID" value="NZ_BONT01000013.1"/>
</dbReference>
<dbReference type="Proteomes" id="UP000548476">
    <property type="component" value="Unassembled WGS sequence"/>
</dbReference>
<dbReference type="SMART" id="SM00829">
    <property type="entry name" value="PKS_ER"/>
    <property type="match status" value="1"/>
</dbReference>
<keyword evidence="3" id="KW-1185">Reference proteome</keyword>
<dbReference type="InterPro" id="IPR002364">
    <property type="entry name" value="Quin_OxRdtase/zeta-crystal_CS"/>
</dbReference>
<comment type="caution">
    <text evidence="2">The sequence shown here is derived from an EMBL/GenBank/DDBJ whole genome shotgun (WGS) entry which is preliminary data.</text>
</comment>
<dbReference type="AlphaFoldDB" id="A0A841FMF3"/>
<dbReference type="Pfam" id="PF13602">
    <property type="entry name" value="ADH_zinc_N_2"/>
    <property type="match status" value="1"/>
</dbReference>
<evidence type="ECO:0000259" key="1">
    <source>
        <dbReference type="SMART" id="SM00829"/>
    </source>
</evidence>
<name>A0A841FMF3_9ACTN</name>
<dbReference type="InterPro" id="IPR013154">
    <property type="entry name" value="ADH-like_N"/>
</dbReference>
<dbReference type="SUPFAM" id="SSF50129">
    <property type="entry name" value="GroES-like"/>
    <property type="match status" value="1"/>
</dbReference>
<feature type="domain" description="Enoyl reductase (ER)" evidence="1">
    <location>
        <begin position="13"/>
        <end position="316"/>
    </location>
</feature>
<dbReference type="InterPro" id="IPR011032">
    <property type="entry name" value="GroES-like_sf"/>
</dbReference>
<dbReference type="GO" id="GO:0016491">
    <property type="term" value="F:oxidoreductase activity"/>
    <property type="evidence" value="ECO:0007669"/>
    <property type="project" value="InterPro"/>
</dbReference>
<evidence type="ECO:0000313" key="3">
    <source>
        <dbReference type="Proteomes" id="UP000548476"/>
    </source>
</evidence>
<proteinExistence type="predicted"/>
<dbReference type="PANTHER" id="PTHR44013:SF1">
    <property type="entry name" value="ZINC-TYPE ALCOHOL DEHYDROGENASE-LIKE PROTEIN C16A3.02C"/>
    <property type="match status" value="1"/>
</dbReference>
<evidence type="ECO:0000313" key="2">
    <source>
        <dbReference type="EMBL" id="MBB6033789.1"/>
    </source>
</evidence>
<dbReference type="GO" id="GO:0008270">
    <property type="term" value="F:zinc ion binding"/>
    <property type="evidence" value="ECO:0007669"/>
    <property type="project" value="InterPro"/>
</dbReference>
<dbReference type="Pfam" id="PF08240">
    <property type="entry name" value="ADH_N"/>
    <property type="match status" value="1"/>
</dbReference>
<sequence length="318" mass="33040">MAMMRAAFYDSYGPPEVIYVGRAPVPTPRKGQVLVRVGAASVNGGELFARAGRLRLLTGRRFPKAVGIDFAGRIEALGPGVRGVGAGEDVWGVLPRGRMGTAAEFVAVDAGRVAPIPAGLDAIEAVSLLAGGTTALTGLRDKAALRGGERLLVRGAAGGVGSLAVQLGKVFGAHVTGLASARTGDFVRGLGADEVLDYAVTGPGDLGRFDVVFDTVGGRLPEFRRLLAPGGRMVAVAFDASRILRDVGYLFASVVHGSRRVRFFSGDPRRELLDELAVLVGDGSIRPVVDTVRPLSEVAVAHRALEDGGVRGKQVIAI</sequence>
<dbReference type="CDD" id="cd08267">
    <property type="entry name" value="MDR1"/>
    <property type="match status" value="1"/>
</dbReference>
<gene>
    <name evidence="2" type="ORF">HNR73_001639</name>
</gene>
<dbReference type="InterPro" id="IPR036291">
    <property type="entry name" value="NAD(P)-bd_dom_sf"/>
</dbReference>